<evidence type="ECO:0000256" key="2">
    <source>
        <dbReference type="PIRSR" id="PIRSR601310-3"/>
    </source>
</evidence>
<dbReference type="InterPro" id="IPR001310">
    <property type="entry name" value="Histidine_triad_HIT"/>
</dbReference>
<feature type="short sequence motif" description="Histidine triad motif" evidence="2 3">
    <location>
        <begin position="96"/>
        <end position="100"/>
    </location>
</feature>
<dbReference type="SUPFAM" id="SSF54197">
    <property type="entry name" value="HIT-like"/>
    <property type="match status" value="1"/>
</dbReference>
<keyword evidence="6" id="KW-1185">Reference proteome</keyword>
<dbReference type="GO" id="GO:0003824">
    <property type="term" value="F:catalytic activity"/>
    <property type="evidence" value="ECO:0007669"/>
    <property type="project" value="InterPro"/>
</dbReference>
<gene>
    <name evidence="5" type="primary">hit</name>
    <name evidence="5" type="ORF">MPEAHAMD_6333</name>
</gene>
<evidence type="ECO:0000313" key="6">
    <source>
        <dbReference type="Proteomes" id="UP001055286"/>
    </source>
</evidence>
<accession>A0AA37HHZ7</accession>
<dbReference type="Pfam" id="PF01230">
    <property type="entry name" value="HIT"/>
    <property type="match status" value="1"/>
</dbReference>
<name>A0AA37HHZ7_9HYPH</name>
<evidence type="ECO:0000313" key="5">
    <source>
        <dbReference type="EMBL" id="GJD66137.1"/>
    </source>
</evidence>
<proteinExistence type="predicted"/>
<dbReference type="PANTHER" id="PTHR42997:SF1">
    <property type="entry name" value="AP-4-A PHOSPHORYLASE"/>
    <property type="match status" value="1"/>
</dbReference>
<reference evidence="5" key="1">
    <citation type="journal article" date="2016" name="Front. Microbiol.">
        <title>Genome Sequence of the Piezophilic, Mesophilic Sulfate-Reducing Bacterium Desulfovibrio indicus J2T.</title>
        <authorList>
            <person name="Cao J."/>
            <person name="Maignien L."/>
            <person name="Shao Z."/>
            <person name="Alain K."/>
            <person name="Jebbar M."/>
        </authorList>
    </citation>
    <scope>NUCLEOTIDE SEQUENCE</scope>
    <source>
        <strain evidence="5">JCM 32048</strain>
    </source>
</reference>
<evidence type="ECO:0000256" key="3">
    <source>
        <dbReference type="PROSITE-ProRule" id="PRU00464"/>
    </source>
</evidence>
<dbReference type="PANTHER" id="PTHR42997">
    <property type="entry name" value="HIT FAMILY HYDROLASE"/>
    <property type="match status" value="1"/>
</dbReference>
<dbReference type="EMBL" id="BPQJ01000056">
    <property type="protein sequence ID" value="GJD66137.1"/>
    <property type="molecule type" value="Genomic_DNA"/>
</dbReference>
<dbReference type="InterPro" id="IPR036265">
    <property type="entry name" value="HIT-like_sf"/>
</dbReference>
<protein>
    <submittedName>
        <fullName evidence="5">Protein hit</fullName>
    </submittedName>
</protein>
<evidence type="ECO:0000256" key="1">
    <source>
        <dbReference type="PIRSR" id="PIRSR601310-1"/>
    </source>
</evidence>
<dbReference type="AlphaFoldDB" id="A0AA37HHZ7"/>
<evidence type="ECO:0000259" key="4">
    <source>
        <dbReference type="PROSITE" id="PS51084"/>
    </source>
</evidence>
<organism evidence="5 6">
    <name type="scientific">Methylobacterium frigidaeris</name>
    <dbReference type="NCBI Taxonomy" id="2038277"/>
    <lineage>
        <taxon>Bacteria</taxon>
        <taxon>Pseudomonadati</taxon>
        <taxon>Pseudomonadota</taxon>
        <taxon>Alphaproteobacteria</taxon>
        <taxon>Hyphomicrobiales</taxon>
        <taxon>Methylobacteriaceae</taxon>
        <taxon>Methylobacterium</taxon>
    </lineage>
</organism>
<reference evidence="5" key="2">
    <citation type="submission" date="2021-08" db="EMBL/GenBank/DDBJ databases">
        <authorList>
            <person name="Tani A."/>
            <person name="Ola A."/>
            <person name="Ogura Y."/>
            <person name="Katsura K."/>
            <person name="Hayashi T."/>
        </authorList>
    </citation>
    <scope>NUCLEOTIDE SEQUENCE</scope>
    <source>
        <strain evidence="5">JCM 32048</strain>
    </source>
</reference>
<dbReference type="InterPro" id="IPR011146">
    <property type="entry name" value="HIT-like"/>
</dbReference>
<feature type="domain" description="HIT" evidence="4">
    <location>
        <begin position="4"/>
        <end position="111"/>
    </location>
</feature>
<comment type="caution">
    <text evidence="5">The sequence shown here is derived from an EMBL/GenBank/DDBJ whole genome shotgun (WGS) entry which is preliminary data.</text>
</comment>
<dbReference type="PROSITE" id="PS51084">
    <property type="entry name" value="HIT_2"/>
    <property type="match status" value="1"/>
</dbReference>
<sequence>MRHTGCVFCAIEPDQVIDENDHAFLIRDLYAVKPLHSLVIPKRCVSDQLALEPAEILAVQDLVVRATDAIRALDPTVAGFNVGSNIGAVAGQKVFHAHIHIIPRRAGDSAPPPGAA</sequence>
<dbReference type="PRINTS" id="PR00332">
    <property type="entry name" value="HISTRIAD"/>
</dbReference>
<dbReference type="Gene3D" id="3.30.428.10">
    <property type="entry name" value="HIT-like"/>
    <property type="match status" value="1"/>
</dbReference>
<dbReference type="Proteomes" id="UP001055286">
    <property type="component" value="Unassembled WGS sequence"/>
</dbReference>
<feature type="active site" description="Tele-AMP-histidine intermediate" evidence="1">
    <location>
        <position position="98"/>
    </location>
</feature>
<dbReference type="InterPro" id="IPR052908">
    <property type="entry name" value="AP-4-A_phosphorylase"/>
</dbReference>